<dbReference type="InterPro" id="IPR007402">
    <property type="entry name" value="DUF455"/>
</dbReference>
<dbReference type="SUPFAM" id="SSF50022">
    <property type="entry name" value="ISP domain"/>
    <property type="match status" value="1"/>
</dbReference>
<dbReference type="EMBL" id="JARBDR010000496">
    <property type="protein sequence ID" value="KAJ8311379.1"/>
    <property type="molecule type" value="Genomic_DNA"/>
</dbReference>
<dbReference type="Proteomes" id="UP001217089">
    <property type="component" value="Unassembled WGS sequence"/>
</dbReference>
<protein>
    <recommendedName>
        <fullName evidence="3">Rieske domain-containing protein</fullName>
    </recommendedName>
</protein>
<dbReference type="PANTHER" id="PTHR42782:SF2">
    <property type="entry name" value="3-OXOACYL-[ACYL-CARRIER-PROTEIN] SYNTHASE-LIKE PROTEIN"/>
    <property type="match status" value="1"/>
</dbReference>
<keyword evidence="2" id="KW-1185">Reference proteome</keyword>
<dbReference type="Gene3D" id="2.102.10.10">
    <property type="entry name" value="Rieske [2Fe-2S] iron-sulphur domain"/>
    <property type="match status" value="1"/>
</dbReference>
<evidence type="ECO:0000313" key="1">
    <source>
        <dbReference type="EMBL" id="KAJ8311379.1"/>
    </source>
</evidence>
<organism evidence="1 2">
    <name type="scientific">Tegillarca granosa</name>
    <name type="common">Malaysian cockle</name>
    <name type="synonym">Anadara granosa</name>
    <dbReference type="NCBI Taxonomy" id="220873"/>
    <lineage>
        <taxon>Eukaryota</taxon>
        <taxon>Metazoa</taxon>
        <taxon>Spiralia</taxon>
        <taxon>Lophotrochozoa</taxon>
        <taxon>Mollusca</taxon>
        <taxon>Bivalvia</taxon>
        <taxon>Autobranchia</taxon>
        <taxon>Pteriomorphia</taxon>
        <taxon>Arcoida</taxon>
        <taxon>Arcoidea</taxon>
        <taxon>Arcidae</taxon>
        <taxon>Tegillarca</taxon>
    </lineage>
</organism>
<dbReference type="Pfam" id="PF04305">
    <property type="entry name" value="DUF455"/>
    <property type="match status" value="1"/>
</dbReference>
<evidence type="ECO:0000313" key="2">
    <source>
        <dbReference type="Proteomes" id="UP001217089"/>
    </source>
</evidence>
<dbReference type="InterPro" id="IPR036922">
    <property type="entry name" value="Rieske_2Fe-2S_sf"/>
</dbReference>
<comment type="caution">
    <text evidence="1">The sequence shown here is derived from an EMBL/GenBank/DDBJ whole genome shotgun (WGS) entry which is preliminary data.</text>
</comment>
<reference evidence="1 2" key="1">
    <citation type="submission" date="2022-12" db="EMBL/GenBank/DDBJ databases">
        <title>Chromosome-level genome of Tegillarca granosa.</title>
        <authorList>
            <person name="Kim J."/>
        </authorList>
    </citation>
    <scope>NUCLEOTIDE SEQUENCE [LARGE SCALE GENOMIC DNA]</scope>
    <source>
        <strain evidence="1">Teg-2019</strain>
        <tissue evidence="1">Adductor muscle</tissue>
    </source>
</reference>
<sequence length="179" mass="20104">MTSGFESDLVDALKEVVKGSNWQNIGNIENLKRQKCRRLYADDGEDMVLICLNGGKQIYAMDASCPHEGQSSSGLKVRLTHEVGEKWRNKEITKTGYAPPPSQPKRDPLLNASRISNLHSMANIEQWAIDLSWDIIARFSMEKVAGAGLPKEFFDDFVQVACEEAKDCGILLRTRQIVY</sequence>
<proteinExistence type="predicted"/>
<accession>A0ABQ9F1V1</accession>
<gene>
    <name evidence="1" type="ORF">KUTeg_010734</name>
</gene>
<dbReference type="PANTHER" id="PTHR42782">
    <property type="entry name" value="SI:CH73-314G15.3"/>
    <property type="match status" value="1"/>
</dbReference>
<name>A0ABQ9F1V1_TEGGR</name>
<evidence type="ECO:0008006" key="3">
    <source>
        <dbReference type="Google" id="ProtNLM"/>
    </source>
</evidence>